<dbReference type="KEGG" id="ebla:JGUZn3_19100"/>
<keyword evidence="1" id="KW-0472">Membrane</keyword>
<keyword evidence="1" id="KW-0812">Transmembrane</keyword>
<dbReference type="AlphaFoldDB" id="A0A7H1NTL4"/>
<evidence type="ECO:0000313" key="2">
    <source>
        <dbReference type="EMBL" id="QNT79124.1"/>
    </source>
</evidence>
<protein>
    <submittedName>
        <fullName evidence="2">Uncharacterized protein</fullName>
    </submittedName>
</protein>
<keyword evidence="1" id="KW-1133">Transmembrane helix</keyword>
<dbReference type="RefSeq" id="WP_203413313.1">
    <property type="nucleotide sequence ID" value="NZ_CP060244.1"/>
</dbReference>
<keyword evidence="3" id="KW-1185">Reference proteome</keyword>
<gene>
    <name evidence="2" type="ORF">JGUZn3_19100</name>
</gene>
<feature type="transmembrane region" description="Helical" evidence="1">
    <location>
        <begin position="20"/>
        <end position="42"/>
    </location>
</feature>
<sequence>MNNQEPADRQTSLSVFQRILLLVGFVITSLVVLGMGLIKAIVNFVKGKP</sequence>
<dbReference type="EMBL" id="CP060244">
    <property type="protein sequence ID" value="QNT79124.1"/>
    <property type="molecule type" value="Genomic_DNA"/>
</dbReference>
<dbReference type="Proteomes" id="UP000516349">
    <property type="component" value="Chromosome"/>
</dbReference>
<reference evidence="2 3" key="1">
    <citation type="submission" date="2020-08" db="EMBL/GenBank/DDBJ databases">
        <title>Complete genome sequence of Entomobacter blattae G55GP.</title>
        <authorList>
            <person name="Poehlein A."/>
            <person name="Guzman J."/>
            <person name="Daniel R."/>
            <person name="Vilcinskas A."/>
        </authorList>
    </citation>
    <scope>NUCLEOTIDE SEQUENCE [LARGE SCALE GENOMIC DNA]</scope>
    <source>
        <strain evidence="2 3">G55GP</strain>
    </source>
</reference>
<name>A0A7H1NTL4_9PROT</name>
<organism evidence="2 3">
    <name type="scientific">Entomobacter blattae</name>
    <dbReference type="NCBI Taxonomy" id="2762277"/>
    <lineage>
        <taxon>Bacteria</taxon>
        <taxon>Pseudomonadati</taxon>
        <taxon>Pseudomonadota</taxon>
        <taxon>Alphaproteobacteria</taxon>
        <taxon>Acetobacterales</taxon>
        <taxon>Acetobacteraceae</taxon>
        <taxon>Entomobacter</taxon>
    </lineage>
</organism>
<evidence type="ECO:0000313" key="3">
    <source>
        <dbReference type="Proteomes" id="UP000516349"/>
    </source>
</evidence>
<accession>A0A7H1NTL4</accession>
<proteinExistence type="predicted"/>
<evidence type="ECO:0000256" key="1">
    <source>
        <dbReference type="SAM" id="Phobius"/>
    </source>
</evidence>